<proteinExistence type="predicted"/>
<protein>
    <submittedName>
        <fullName evidence="1">Uncharacterized protein</fullName>
    </submittedName>
</protein>
<reference evidence="1 2" key="1">
    <citation type="submission" date="2024-06" db="EMBL/GenBank/DDBJ databases">
        <title>The Natural Products Discovery Center: Release of the First 8490 Sequenced Strains for Exploring Actinobacteria Biosynthetic Diversity.</title>
        <authorList>
            <person name="Kalkreuter E."/>
            <person name="Kautsar S.A."/>
            <person name="Yang D."/>
            <person name="Bader C.D."/>
            <person name="Teijaro C.N."/>
            <person name="Fluegel L."/>
            <person name="Davis C.M."/>
            <person name="Simpson J.R."/>
            <person name="Lauterbach L."/>
            <person name="Steele A.D."/>
            <person name="Gui C."/>
            <person name="Meng S."/>
            <person name="Li G."/>
            <person name="Viehrig K."/>
            <person name="Ye F."/>
            <person name="Su P."/>
            <person name="Kiefer A.F."/>
            <person name="Nichols A."/>
            <person name="Cepeda A.J."/>
            <person name="Yan W."/>
            <person name="Fan B."/>
            <person name="Jiang Y."/>
            <person name="Adhikari A."/>
            <person name="Zheng C.-J."/>
            <person name="Schuster L."/>
            <person name="Cowan T.M."/>
            <person name="Smanski M.J."/>
            <person name="Chevrette M.G."/>
            <person name="De Carvalho L.P.S."/>
            <person name="Shen B."/>
        </authorList>
    </citation>
    <scope>NUCLEOTIDE SEQUENCE [LARGE SCALE GENOMIC DNA]</scope>
    <source>
        <strain evidence="1 2">NPDC033039</strain>
    </source>
</reference>
<dbReference type="Proteomes" id="UP001550853">
    <property type="component" value="Unassembled WGS sequence"/>
</dbReference>
<gene>
    <name evidence="1" type="ORF">AB0E61_26685</name>
</gene>
<accession>A0ABV2Z6P3</accession>
<keyword evidence="2" id="KW-1185">Reference proteome</keyword>
<name>A0ABV2Z6P3_9ACTN</name>
<evidence type="ECO:0000313" key="2">
    <source>
        <dbReference type="Proteomes" id="UP001550853"/>
    </source>
</evidence>
<dbReference type="RefSeq" id="WP_359042044.1">
    <property type="nucleotide sequence ID" value="NZ_JBEZVI010000028.1"/>
</dbReference>
<sequence>MPENRATTGTASMIGPWSVPRGLPEENVSESLLGSVRRRYIQDILRMHSRLSFGRMAAELHADDALLYRSDHGQGVVTVAAHTASIPERYLLGLAGFRLTGYLQAGFASEDLVFDRSLFCEPIRDFHPTDTHVITTDTETGRILGYVALAHSTDPAPRPLAAPDRRLFPCEEAHAIRLHEVVPETTELRTHDIREVKRLVHAHQVTDRTQRLRITLELLAGITLAIRAENGAVRMLIGDVEEHVALRHLVLLGLDVQLLTGTTPALSPQNLMHPMYVTREKVLPFCAWIPDGETVDERSRLLEQAVAAASPIRALRGLMAELSGSVRHREILGEAAA</sequence>
<evidence type="ECO:0000313" key="1">
    <source>
        <dbReference type="EMBL" id="MEU3713669.1"/>
    </source>
</evidence>
<organism evidence="1 2">
    <name type="scientific">Streptomyces catenulae</name>
    <dbReference type="NCBI Taxonomy" id="66875"/>
    <lineage>
        <taxon>Bacteria</taxon>
        <taxon>Bacillati</taxon>
        <taxon>Actinomycetota</taxon>
        <taxon>Actinomycetes</taxon>
        <taxon>Kitasatosporales</taxon>
        <taxon>Streptomycetaceae</taxon>
        <taxon>Streptomyces</taxon>
    </lineage>
</organism>
<dbReference type="EMBL" id="JBEZVI010000028">
    <property type="protein sequence ID" value="MEU3713669.1"/>
    <property type="molecule type" value="Genomic_DNA"/>
</dbReference>
<comment type="caution">
    <text evidence="1">The sequence shown here is derived from an EMBL/GenBank/DDBJ whole genome shotgun (WGS) entry which is preliminary data.</text>
</comment>